<reference evidence="2 3" key="1">
    <citation type="submission" date="2018-08" db="EMBL/GenBank/DDBJ databases">
        <title>Draft genome of the lignicolous fungus Coniochaeta pulveracea.</title>
        <authorList>
            <person name="Borstlap C.J."/>
            <person name="De Witt R.N."/>
            <person name="Botha A."/>
            <person name="Volschenk H."/>
        </authorList>
    </citation>
    <scope>NUCLEOTIDE SEQUENCE [LARGE SCALE GENOMIC DNA]</scope>
    <source>
        <strain evidence="2 3">CAB683</strain>
    </source>
</reference>
<dbReference type="STRING" id="177199.A0A420YER6"/>
<feature type="region of interest" description="Disordered" evidence="1">
    <location>
        <begin position="88"/>
        <end position="107"/>
    </location>
</feature>
<dbReference type="Proteomes" id="UP000275385">
    <property type="component" value="Unassembled WGS sequence"/>
</dbReference>
<protein>
    <submittedName>
        <fullName evidence="2">Uncharacterized protein</fullName>
    </submittedName>
</protein>
<organism evidence="2 3">
    <name type="scientific">Coniochaeta pulveracea</name>
    <dbReference type="NCBI Taxonomy" id="177199"/>
    <lineage>
        <taxon>Eukaryota</taxon>
        <taxon>Fungi</taxon>
        <taxon>Dikarya</taxon>
        <taxon>Ascomycota</taxon>
        <taxon>Pezizomycotina</taxon>
        <taxon>Sordariomycetes</taxon>
        <taxon>Sordariomycetidae</taxon>
        <taxon>Coniochaetales</taxon>
        <taxon>Coniochaetaceae</taxon>
        <taxon>Coniochaeta</taxon>
    </lineage>
</organism>
<feature type="compositionally biased region" description="Polar residues" evidence="1">
    <location>
        <begin position="13"/>
        <end position="36"/>
    </location>
</feature>
<dbReference type="OrthoDB" id="4150019at2759"/>
<dbReference type="EMBL" id="QVQW01000016">
    <property type="protein sequence ID" value="RKU46190.1"/>
    <property type="molecule type" value="Genomic_DNA"/>
</dbReference>
<feature type="compositionally biased region" description="Polar residues" evidence="1">
    <location>
        <begin position="88"/>
        <end position="99"/>
    </location>
</feature>
<keyword evidence="3" id="KW-1185">Reference proteome</keyword>
<evidence type="ECO:0000313" key="2">
    <source>
        <dbReference type="EMBL" id="RKU46190.1"/>
    </source>
</evidence>
<feature type="region of interest" description="Disordered" evidence="1">
    <location>
        <begin position="1"/>
        <end position="38"/>
    </location>
</feature>
<feature type="compositionally biased region" description="Basic and acidic residues" evidence="1">
    <location>
        <begin position="198"/>
        <end position="212"/>
    </location>
</feature>
<evidence type="ECO:0000313" key="3">
    <source>
        <dbReference type="Proteomes" id="UP000275385"/>
    </source>
</evidence>
<name>A0A420YER6_9PEZI</name>
<dbReference type="AlphaFoldDB" id="A0A420YER6"/>
<feature type="region of interest" description="Disordered" evidence="1">
    <location>
        <begin position="196"/>
        <end position="219"/>
    </location>
</feature>
<gene>
    <name evidence="2" type="ORF">DL546_008713</name>
</gene>
<proteinExistence type="predicted"/>
<accession>A0A420YER6</accession>
<comment type="caution">
    <text evidence="2">The sequence shown here is derived from an EMBL/GenBank/DDBJ whole genome shotgun (WGS) entry which is preliminary data.</text>
</comment>
<evidence type="ECO:0000256" key="1">
    <source>
        <dbReference type="SAM" id="MobiDB-lite"/>
    </source>
</evidence>
<sequence length="219" mass="23646">MQNEIALDPRGQQGYTQLSMPSVQPVVPSNKTSGTESFVPATYGTSGMTNWMSADASPSATKSGDMSWRYPGESPTTPAVNAYSTYAGQTSDPSWSTSGHGEVPTREDMTWSGYEAPVRSLSYSSDSMTSQQAHYAPFSGRPYAPSLATTIPGVDTVSGSMDHQVALSAGAVATPEYQSWPQYHYAKPGESYGQWYGEQRHAHPAEHSEEQPPHVSSMY</sequence>